<comment type="catalytic activity">
    <reaction evidence="2 4">
        <text>L-methionyl-[protein] + [thioredoxin]-disulfide + H2O = L-methionyl-(S)-S-oxide-[protein] + [thioredoxin]-dithiol</text>
        <dbReference type="Rhea" id="RHEA:14217"/>
        <dbReference type="Rhea" id="RHEA-COMP:10698"/>
        <dbReference type="Rhea" id="RHEA-COMP:10700"/>
        <dbReference type="Rhea" id="RHEA-COMP:12313"/>
        <dbReference type="Rhea" id="RHEA-COMP:12315"/>
        <dbReference type="ChEBI" id="CHEBI:15377"/>
        <dbReference type="ChEBI" id="CHEBI:16044"/>
        <dbReference type="ChEBI" id="CHEBI:29950"/>
        <dbReference type="ChEBI" id="CHEBI:44120"/>
        <dbReference type="ChEBI" id="CHEBI:50058"/>
        <dbReference type="EC" id="1.8.4.11"/>
    </reaction>
</comment>
<dbReference type="EC" id="1.8.4.11" evidence="4"/>
<dbReference type="AlphaFoldDB" id="A0AAU8CNP8"/>
<reference evidence="7" key="1">
    <citation type="submission" date="2024-06" db="EMBL/GenBank/DDBJ databases">
        <title>Mesorhizobium karijinii sp. nov., a symbiont of the iconic Swainsona formosa from arid Australia.</title>
        <authorList>
            <person name="Hill Y.J."/>
            <person name="Watkin E.L.J."/>
            <person name="O'Hara G.W."/>
            <person name="Terpolilli J."/>
            <person name="Tye M.L."/>
            <person name="Kohlmeier M.G."/>
        </authorList>
    </citation>
    <scope>NUCLEOTIDE SEQUENCE</scope>
    <source>
        <strain evidence="7">WSM2240</strain>
    </source>
</reference>
<feature type="active site" evidence="4">
    <location>
        <position position="37"/>
    </location>
</feature>
<dbReference type="RefSeq" id="WP_353644101.1">
    <property type="nucleotide sequence ID" value="NZ_CP159253.1"/>
</dbReference>
<dbReference type="HAMAP" id="MF_01401">
    <property type="entry name" value="MsrA"/>
    <property type="match status" value="1"/>
</dbReference>
<dbReference type="Pfam" id="PF01625">
    <property type="entry name" value="PMSR"/>
    <property type="match status" value="1"/>
</dbReference>
<feature type="chain" id="PRO_5043964182" description="Peptide methionine sulfoxide reductase MsrA" evidence="5">
    <location>
        <begin position="24"/>
        <end position="202"/>
    </location>
</feature>
<dbReference type="EMBL" id="CP159253">
    <property type="protein sequence ID" value="XCG48369.1"/>
    <property type="molecule type" value="Genomic_DNA"/>
</dbReference>
<evidence type="ECO:0000259" key="6">
    <source>
        <dbReference type="Pfam" id="PF01625"/>
    </source>
</evidence>
<name>A0AAU8CNP8_9HYPH</name>
<comment type="similarity">
    <text evidence="4">Belongs to the MsrA Met sulfoxide reductase family.</text>
</comment>
<dbReference type="SUPFAM" id="SSF55068">
    <property type="entry name" value="Peptide methionine sulfoxide reductase"/>
    <property type="match status" value="1"/>
</dbReference>
<protein>
    <recommendedName>
        <fullName evidence="4">Peptide methionine sulfoxide reductase MsrA</fullName>
        <shortName evidence="4">Protein-methionine-S-oxide reductase</shortName>
        <ecNumber evidence="4">1.8.4.11</ecNumber>
    </recommendedName>
    <alternativeName>
        <fullName evidence="4">Peptide-methionine (S)-S-oxide reductase</fullName>
        <shortName evidence="4">Peptide Met(O) reductase</shortName>
    </alternativeName>
</protein>
<dbReference type="PANTHER" id="PTHR43774:SF1">
    <property type="entry name" value="PEPTIDE METHIONINE SULFOXIDE REDUCTASE MSRA 2"/>
    <property type="match status" value="1"/>
</dbReference>
<dbReference type="NCBIfam" id="TIGR00401">
    <property type="entry name" value="msrA"/>
    <property type="match status" value="1"/>
</dbReference>
<evidence type="ECO:0000256" key="3">
    <source>
        <dbReference type="ARBA" id="ARBA00048782"/>
    </source>
</evidence>
<keyword evidence="1 4" id="KW-0560">Oxidoreductase</keyword>
<evidence type="ECO:0000256" key="2">
    <source>
        <dbReference type="ARBA" id="ARBA00047806"/>
    </source>
</evidence>
<dbReference type="GO" id="GO:0008113">
    <property type="term" value="F:peptide-methionine (S)-S-oxide reductase activity"/>
    <property type="evidence" value="ECO:0007669"/>
    <property type="project" value="UniProtKB-UniRule"/>
</dbReference>
<proteinExistence type="inferred from homology"/>
<comment type="function">
    <text evidence="4">Has an important function as a repair enzyme for proteins that have been inactivated by oxidation. Catalyzes the reversible oxidation-reduction of methionine sulfoxide in proteins to methionine.</text>
</comment>
<evidence type="ECO:0000256" key="5">
    <source>
        <dbReference type="SAM" id="SignalP"/>
    </source>
</evidence>
<comment type="catalytic activity">
    <reaction evidence="3 4">
        <text>[thioredoxin]-disulfide + L-methionine + H2O = L-methionine (S)-S-oxide + [thioredoxin]-dithiol</text>
        <dbReference type="Rhea" id="RHEA:19993"/>
        <dbReference type="Rhea" id="RHEA-COMP:10698"/>
        <dbReference type="Rhea" id="RHEA-COMP:10700"/>
        <dbReference type="ChEBI" id="CHEBI:15377"/>
        <dbReference type="ChEBI" id="CHEBI:29950"/>
        <dbReference type="ChEBI" id="CHEBI:50058"/>
        <dbReference type="ChEBI" id="CHEBI:57844"/>
        <dbReference type="ChEBI" id="CHEBI:58772"/>
        <dbReference type="EC" id="1.8.4.11"/>
    </reaction>
</comment>
<gene>
    <name evidence="4 7" type="primary">msrA</name>
    <name evidence="7" type="ORF">ABVK50_24535</name>
</gene>
<dbReference type="InterPro" id="IPR002569">
    <property type="entry name" value="Met_Sox_Rdtase_MsrA_dom"/>
</dbReference>
<evidence type="ECO:0000256" key="1">
    <source>
        <dbReference type="ARBA" id="ARBA00023002"/>
    </source>
</evidence>
<dbReference type="PANTHER" id="PTHR43774">
    <property type="entry name" value="PEPTIDE METHIONINE SULFOXIDE REDUCTASE"/>
    <property type="match status" value="1"/>
</dbReference>
<evidence type="ECO:0000256" key="4">
    <source>
        <dbReference type="HAMAP-Rule" id="MF_01401"/>
    </source>
</evidence>
<evidence type="ECO:0000313" key="7">
    <source>
        <dbReference type="EMBL" id="XCG48369.1"/>
    </source>
</evidence>
<feature type="signal peptide" evidence="5">
    <location>
        <begin position="1"/>
        <end position="23"/>
    </location>
</feature>
<dbReference type="Gene3D" id="3.30.1060.10">
    <property type="entry name" value="Peptide methionine sulphoxide reductase MsrA"/>
    <property type="match status" value="1"/>
</dbReference>
<accession>A0AAU8CNP8</accession>
<organism evidence="7">
    <name type="scientific">Mesorhizobium sp. WSM2240</name>
    <dbReference type="NCBI Taxonomy" id="3228851"/>
    <lineage>
        <taxon>Bacteria</taxon>
        <taxon>Pseudomonadati</taxon>
        <taxon>Pseudomonadota</taxon>
        <taxon>Alphaproteobacteria</taxon>
        <taxon>Hyphomicrobiales</taxon>
        <taxon>Phyllobacteriaceae</taxon>
        <taxon>Mesorhizobium</taxon>
    </lineage>
</organism>
<dbReference type="InterPro" id="IPR036509">
    <property type="entry name" value="Met_Sox_Rdtase_MsrA_sf"/>
</dbReference>
<feature type="domain" description="Peptide methionine sulphoxide reductase MsrA" evidence="6">
    <location>
        <begin position="30"/>
        <end position="175"/>
    </location>
</feature>
<keyword evidence="5" id="KW-0732">Signal</keyword>
<sequence length="202" mass="21913">MFSRSLSAALLALAAGLSMPAHAVSAETQTAIFAGGCFWCVESDFDRVPGVISTTSGYSGGKLQNPTYQNHEGHREVVKIEFDPARTNFGKLAAVFFRSVDPTDDGGQFCDRGHAYTTAIYVAGKAQKAAAEKAKAEAEAALGQPIVTPIEPAGAFWQAEDYHLDYYKKNPLRYKYYRSACGRDARLEELWGKAAHQGIASH</sequence>